<evidence type="ECO:0000256" key="2">
    <source>
        <dbReference type="ARBA" id="ARBA00022517"/>
    </source>
</evidence>
<comment type="function">
    <text evidence="5">Could be a nuclease involved in processing of the 5'-end of pre-16S rRNA.</text>
</comment>
<dbReference type="InterPro" id="IPR037027">
    <property type="entry name" value="YqgF/RNaseH-like_dom_sf"/>
</dbReference>
<feature type="domain" description="YqgF/RNase H-like" evidence="6">
    <location>
        <begin position="1"/>
        <end position="102"/>
    </location>
</feature>
<dbReference type="Gene3D" id="3.30.420.140">
    <property type="entry name" value="YqgF/RNase H-like domain"/>
    <property type="match status" value="1"/>
</dbReference>
<evidence type="ECO:0000313" key="7">
    <source>
        <dbReference type="EMBL" id="KKW36997.1"/>
    </source>
</evidence>
<evidence type="ECO:0000256" key="3">
    <source>
        <dbReference type="ARBA" id="ARBA00022722"/>
    </source>
</evidence>
<evidence type="ECO:0000259" key="6">
    <source>
        <dbReference type="SMART" id="SM00732"/>
    </source>
</evidence>
<proteinExistence type="inferred from homology"/>
<gene>
    <name evidence="7" type="ORF">UY82_C0005G0007</name>
</gene>
<dbReference type="EMBL" id="LCRN01000005">
    <property type="protein sequence ID" value="KKW36997.1"/>
    <property type="molecule type" value="Genomic_DNA"/>
</dbReference>
<comment type="caution">
    <text evidence="7">The sequence shown here is derived from an EMBL/GenBank/DDBJ whole genome shotgun (WGS) entry which is preliminary data.</text>
</comment>
<evidence type="ECO:0000256" key="5">
    <source>
        <dbReference type="HAMAP-Rule" id="MF_00651"/>
    </source>
</evidence>
<evidence type="ECO:0000313" key="8">
    <source>
        <dbReference type="Proteomes" id="UP000033865"/>
    </source>
</evidence>
<dbReference type="PANTHER" id="PTHR33317:SF4">
    <property type="entry name" value="POLYNUCLEOTIDYL TRANSFERASE, RIBONUCLEASE H-LIKE SUPERFAMILY PROTEIN"/>
    <property type="match status" value="1"/>
</dbReference>
<dbReference type="InterPro" id="IPR006641">
    <property type="entry name" value="YqgF/RNaseH-like_dom"/>
</dbReference>
<dbReference type="GO" id="GO:0000967">
    <property type="term" value="P:rRNA 5'-end processing"/>
    <property type="evidence" value="ECO:0007669"/>
    <property type="project" value="UniProtKB-UniRule"/>
</dbReference>
<accession>A0A0G2A7U2</accession>
<organism evidence="7 8">
    <name type="scientific">Candidatus Uhrbacteria bacterium GW2011_GWC2_53_7</name>
    <dbReference type="NCBI Taxonomy" id="1618986"/>
    <lineage>
        <taxon>Bacteria</taxon>
        <taxon>Candidatus Uhriibacteriota</taxon>
    </lineage>
</organism>
<protein>
    <recommendedName>
        <fullName evidence="5">Putative pre-16S rRNA nuclease</fullName>
        <ecNumber evidence="5">3.1.-.-</ecNumber>
    </recommendedName>
</protein>
<dbReference type="SMART" id="SM00732">
    <property type="entry name" value="YqgFc"/>
    <property type="match status" value="1"/>
</dbReference>
<dbReference type="AlphaFoldDB" id="A0A0G2A7U2"/>
<comment type="subcellular location">
    <subcellularLocation>
        <location evidence="5">Cytoplasm</location>
    </subcellularLocation>
</comment>
<dbReference type="SUPFAM" id="SSF53098">
    <property type="entry name" value="Ribonuclease H-like"/>
    <property type="match status" value="1"/>
</dbReference>
<dbReference type="Pfam" id="PF03652">
    <property type="entry name" value="RuvX"/>
    <property type="match status" value="1"/>
</dbReference>
<dbReference type="Proteomes" id="UP000033865">
    <property type="component" value="Unassembled WGS sequence"/>
</dbReference>
<dbReference type="PANTHER" id="PTHR33317">
    <property type="entry name" value="POLYNUCLEOTIDYL TRANSFERASE, RIBONUCLEASE H-LIKE SUPERFAMILY PROTEIN"/>
    <property type="match status" value="1"/>
</dbReference>
<dbReference type="CDD" id="cd16964">
    <property type="entry name" value="YqgF"/>
    <property type="match status" value="1"/>
</dbReference>
<keyword evidence="1 5" id="KW-0963">Cytoplasm</keyword>
<dbReference type="GO" id="GO:0004518">
    <property type="term" value="F:nuclease activity"/>
    <property type="evidence" value="ECO:0007669"/>
    <property type="project" value="UniProtKB-KW"/>
</dbReference>
<dbReference type="EC" id="3.1.-.-" evidence="5"/>
<sequence>MRVLGIDYGERKVGLAMGDTDLRVASPLEVWEHNGNAEALVSRLLTFADKEDVGGIVVGIPKNSLGEDTKRGAVHRRFVARLKATTPISVFEVDESFTSAESRRLQREFGSDASEDALSAMLILEEYFGTLV</sequence>
<dbReference type="GO" id="GO:0016788">
    <property type="term" value="F:hydrolase activity, acting on ester bonds"/>
    <property type="evidence" value="ECO:0007669"/>
    <property type="project" value="UniProtKB-UniRule"/>
</dbReference>
<dbReference type="HAMAP" id="MF_00651">
    <property type="entry name" value="Nuclease_YqgF"/>
    <property type="match status" value="1"/>
</dbReference>
<name>A0A0G2A7U2_9BACT</name>
<keyword evidence="4 5" id="KW-0378">Hydrolase</keyword>
<reference evidence="7 8" key="1">
    <citation type="journal article" date="2015" name="Nature">
        <title>rRNA introns, odd ribosomes, and small enigmatic genomes across a large radiation of phyla.</title>
        <authorList>
            <person name="Brown C.T."/>
            <person name="Hug L.A."/>
            <person name="Thomas B.C."/>
            <person name="Sharon I."/>
            <person name="Castelle C.J."/>
            <person name="Singh A."/>
            <person name="Wilkins M.J."/>
            <person name="Williams K.H."/>
            <person name="Banfield J.F."/>
        </authorList>
    </citation>
    <scope>NUCLEOTIDE SEQUENCE [LARGE SCALE GENOMIC DNA]</scope>
</reference>
<keyword evidence="2 5" id="KW-0690">Ribosome biogenesis</keyword>
<keyword evidence="3 5" id="KW-0540">Nuclease</keyword>
<dbReference type="InterPro" id="IPR005227">
    <property type="entry name" value="YqgF"/>
</dbReference>
<dbReference type="InterPro" id="IPR012337">
    <property type="entry name" value="RNaseH-like_sf"/>
</dbReference>
<dbReference type="GO" id="GO:0005737">
    <property type="term" value="C:cytoplasm"/>
    <property type="evidence" value="ECO:0007669"/>
    <property type="project" value="UniProtKB-SubCell"/>
</dbReference>
<dbReference type="NCBIfam" id="TIGR00250">
    <property type="entry name" value="RNAse_H_YqgF"/>
    <property type="match status" value="1"/>
</dbReference>
<comment type="similarity">
    <text evidence="5">Belongs to the YqgF HJR family.</text>
</comment>
<evidence type="ECO:0000256" key="4">
    <source>
        <dbReference type="ARBA" id="ARBA00022801"/>
    </source>
</evidence>
<evidence type="ECO:0000256" key="1">
    <source>
        <dbReference type="ARBA" id="ARBA00022490"/>
    </source>
</evidence>